<dbReference type="GO" id="GO:0009055">
    <property type="term" value="F:electron transfer activity"/>
    <property type="evidence" value="ECO:0007669"/>
    <property type="project" value="InterPro"/>
</dbReference>
<dbReference type="EMBL" id="NART01000116">
    <property type="protein sequence ID" value="OTQ08038.1"/>
    <property type="molecule type" value="Genomic_DNA"/>
</dbReference>
<reference evidence="17 18" key="1">
    <citation type="submission" date="2017-03" db="EMBL/GenBank/DDBJ databases">
        <title>Comparative genomics of honeybee gut symbionts reveal geographically distinct and subgroup specific antibiotic resistance.</title>
        <authorList>
            <person name="Ludvigsen J."/>
            <person name="Porcellato D."/>
            <person name="Labee-Lund T.M."/>
            <person name="Amdam G.V."/>
            <person name="Rudi K."/>
        </authorList>
    </citation>
    <scope>NUCLEOTIDE SEQUENCE [LARGE SCALE GENOMIC DNA]</scope>
    <source>
        <strain evidence="15 18">A-7-12</strain>
        <strain evidence="16 17">A-9-12</strain>
    </source>
</reference>
<keyword evidence="7" id="KW-0479">Metal-binding</keyword>
<comment type="caution">
    <text evidence="15">The sequence shown here is derived from an EMBL/GenBank/DDBJ whole genome shotgun (WGS) entry which is preliminary data.</text>
</comment>
<evidence type="ECO:0000256" key="13">
    <source>
        <dbReference type="SAM" id="Phobius"/>
    </source>
</evidence>
<dbReference type="SUPFAM" id="SSF81342">
    <property type="entry name" value="Transmembrane di-heme cytochromes"/>
    <property type="match status" value="1"/>
</dbReference>
<organism evidence="15 18">
    <name type="scientific">Gilliamella apicola</name>
    <dbReference type="NCBI Taxonomy" id="1196095"/>
    <lineage>
        <taxon>Bacteria</taxon>
        <taxon>Pseudomonadati</taxon>
        <taxon>Pseudomonadota</taxon>
        <taxon>Gammaproteobacteria</taxon>
        <taxon>Orbales</taxon>
        <taxon>Orbaceae</taxon>
        <taxon>Gilliamella</taxon>
    </lineage>
</organism>
<evidence type="ECO:0000256" key="11">
    <source>
        <dbReference type="ARBA" id="ARBA00023136"/>
    </source>
</evidence>
<name>A0A242NI41_9GAMM</name>
<dbReference type="InterPro" id="IPR052168">
    <property type="entry name" value="Cytochrome_b561_oxidase"/>
</dbReference>
<dbReference type="EMBL" id="NARP01000013">
    <property type="protein sequence ID" value="OTP99801.1"/>
    <property type="molecule type" value="Genomic_DNA"/>
</dbReference>
<dbReference type="InterPro" id="IPR011577">
    <property type="entry name" value="Cyt_b561_bac/Ni-Hgenase"/>
</dbReference>
<comment type="cofactor">
    <cofactor evidence="1">
        <name>heme b</name>
        <dbReference type="ChEBI" id="CHEBI:60344"/>
    </cofactor>
</comment>
<keyword evidence="8" id="KW-0249">Electron transport</keyword>
<dbReference type="PANTHER" id="PTHR30529">
    <property type="entry name" value="CYTOCHROME B561"/>
    <property type="match status" value="1"/>
</dbReference>
<evidence type="ECO:0000256" key="8">
    <source>
        <dbReference type="ARBA" id="ARBA00022982"/>
    </source>
</evidence>
<evidence type="ECO:0000313" key="16">
    <source>
        <dbReference type="EMBL" id="OTQ08038.1"/>
    </source>
</evidence>
<evidence type="ECO:0000256" key="3">
    <source>
        <dbReference type="ARBA" id="ARBA00022448"/>
    </source>
</evidence>
<evidence type="ECO:0000256" key="12">
    <source>
        <dbReference type="ARBA" id="ARBA00037975"/>
    </source>
</evidence>
<feature type="transmembrane region" description="Helical" evidence="13">
    <location>
        <begin position="140"/>
        <end position="161"/>
    </location>
</feature>
<keyword evidence="6 13" id="KW-0812">Transmembrane</keyword>
<gene>
    <name evidence="16" type="ORF">B6C91_13590</name>
    <name evidence="15" type="ORF">B6D08_06030</name>
</gene>
<evidence type="ECO:0000256" key="4">
    <source>
        <dbReference type="ARBA" id="ARBA00022475"/>
    </source>
</evidence>
<dbReference type="Pfam" id="PF01292">
    <property type="entry name" value="Ni_hydr_CYTB"/>
    <property type="match status" value="1"/>
</dbReference>
<evidence type="ECO:0000313" key="18">
    <source>
        <dbReference type="Proteomes" id="UP000194977"/>
    </source>
</evidence>
<evidence type="ECO:0000256" key="7">
    <source>
        <dbReference type="ARBA" id="ARBA00022723"/>
    </source>
</evidence>
<dbReference type="Proteomes" id="UP000194977">
    <property type="component" value="Unassembled WGS sequence"/>
</dbReference>
<keyword evidence="17" id="KW-1185">Reference proteome</keyword>
<dbReference type="InterPro" id="IPR016174">
    <property type="entry name" value="Di-haem_cyt_TM"/>
</dbReference>
<sequence length="175" mass="20591">MENYPEYCSKQKWLHWLTFVLVFLEIILLTFEVRLSHYLGGMFMIYLFHKSFGIVILMLTILRFIVIKEYGVPDVLPKDRKFQRILSKSVQGFIYILLIIIPLSGYLMSSRSLNVFGIISIPAIDMTNKMYQLFHLVHNISSFLLATLFILHIVGVSYHFFWMKDKVLQSMLKGN</sequence>
<evidence type="ECO:0000313" key="17">
    <source>
        <dbReference type="Proteomes" id="UP000194800"/>
    </source>
</evidence>
<proteinExistence type="inferred from homology"/>
<evidence type="ECO:0000256" key="9">
    <source>
        <dbReference type="ARBA" id="ARBA00022989"/>
    </source>
</evidence>
<evidence type="ECO:0000256" key="1">
    <source>
        <dbReference type="ARBA" id="ARBA00001970"/>
    </source>
</evidence>
<dbReference type="OrthoDB" id="9793784at2"/>
<keyword evidence="11 13" id="KW-0472">Membrane</keyword>
<dbReference type="PANTHER" id="PTHR30529:SF7">
    <property type="entry name" value="CYTOCHROME B561 BACTERIAL_NI-HYDROGENASE DOMAIN-CONTAINING PROTEIN"/>
    <property type="match status" value="1"/>
</dbReference>
<dbReference type="GO" id="GO:0005886">
    <property type="term" value="C:plasma membrane"/>
    <property type="evidence" value="ECO:0007669"/>
    <property type="project" value="UniProtKB-SubCell"/>
</dbReference>
<feature type="transmembrane region" description="Helical" evidence="13">
    <location>
        <begin position="85"/>
        <end position="108"/>
    </location>
</feature>
<keyword evidence="4" id="KW-1003">Cell membrane</keyword>
<feature type="transmembrane region" description="Helical" evidence="13">
    <location>
        <begin position="43"/>
        <end position="65"/>
    </location>
</feature>
<feature type="transmembrane region" description="Helical" evidence="13">
    <location>
        <begin position="13"/>
        <end position="31"/>
    </location>
</feature>
<evidence type="ECO:0000259" key="14">
    <source>
        <dbReference type="Pfam" id="PF01292"/>
    </source>
</evidence>
<dbReference type="Proteomes" id="UP000194800">
    <property type="component" value="Unassembled WGS sequence"/>
</dbReference>
<protein>
    <recommendedName>
        <fullName evidence="14">Cytochrome b561 bacterial/Ni-hydrogenase domain-containing protein</fullName>
    </recommendedName>
</protein>
<keyword evidence="9 13" id="KW-1133">Transmembrane helix</keyword>
<feature type="domain" description="Cytochrome b561 bacterial/Ni-hydrogenase" evidence="14">
    <location>
        <begin position="12"/>
        <end position="174"/>
    </location>
</feature>
<dbReference type="GO" id="GO:0020037">
    <property type="term" value="F:heme binding"/>
    <property type="evidence" value="ECO:0007669"/>
    <property type="project" value="TreeGrafter"/>
</dbReference>
<dbReference type="RefSeq" id="WP_086272016.1">
    <property type="nucleotide sequence ID" value="NZ_CAMLEZ010000011.1"/>
</dbReference>
<keyword evidence="10" id="KW-0408">Iron</keyword>
<dbReference type="GO" id="GO:0046872">
    <property type="term" value="F:metal ion binding"/>
    <property type="evidence" value="ECO:0007669"/>
    <property type="project" value="UniProtKB-KW"/>
</dbReference>
<dbReference type="AlphaFoldDB" id="A0A242NI41"/>
<evidence type="ECO:0000256" key="2">
    <source>
        <dbReference type="ARBA" id="ARBA00004651"/>
    </source>
</evidence>
<keyword evidence="3" id="KW-0813">Transport</keyword>
<keyword evidence="5" id="KW-0349">Heme</keyword>
<evidence type="ECO:0000256" key="6">
    <source>
        <dbReference type="ARBA" id="ARBA00022692"/>
    </source>
</evidence>
<accession>A0A242NI41</accession>
<evidence type="ECO:0000313" key="15">
    <source>
        <dbReference type="EMBL" id="OTP99801.1"/>
    </source>
</evidence>
<comment type="subcellular location">
    <subcellularLocation>
        <location evidence="2">Cell membrane</location>
        <topology evidence="2">Multi-pass membrane protein</topology>
    </subcellularLocation>
</comment>
<evidence type="ECO:0000256" key="10">
    <source>
        <dbReference type="ARBA" id="ARBA00023004"/>
    </source>
</evidence>
<dbReference type="GO" id="GO:0022904">
    <property type="term" value="P:respiratory electron transport chain"/>
    <property type="evidence" value="ECO:0007669"/>
    <property type="project" value="InterPro"/>
</dbReference>
<comment type="similarity">
    <text evidence="12">Belongs to the cytochrome b561 family.</text>
</comment>
<evidence type="ECO:0000256" key="5">
    <source>
        <dbReference type="ARBA" id="ARBA00022617"/>
    </source>
</evidence>